<evidence type="ECO:0000259" key="2">
    <source>
        <dbReference type="Pfam" id="PF04055"/>
    </source>
</evidence>
<evidence type="ECO:0000313" key="3">
    <source>
        <dbReference type="EMBL" id="SUA20010.1"/>
    </source>
</evidence>
<dbReference type="EMBL" id="UGRI01000001">
    <property type="protein sequence ID" value="SUA20010.1"/>
    <property type="molecule type" value="Genomic_DNA"/>
</dbReference>
<evidence type="ECO:0000256" key="1">
    <source>
        <dbReference type="ARBA" id="ARBA00023002"/>
    </source>
</evidence>
<dbReference type="GO" id="GO:0006782">
    <property type="term" value="P:protoporphyrinogen IX biosynthetic process"/>
    <property type="evidence" value="ECO:0007669"/>
    <property type="project" value="TreeGrafter"/>
</dbReference>
<organism evidence="3">
    <name type="scientific">Neisseria gonorrhoeae</name>
    <dbReference type="NCBI Taxonomy" id="485"/>
    <lineage>
        <taxon>Bacteria</taxon>
        <taxon>Pseudomonadati</taxon>
        <taxon>Pseudomonadota</taxon>
        <taxon>Betaproteobacteria</taxon>
        <taxon>Neisseriales</taxon>
        <taxon>Neisseriaceae</taxon>
        <taxon>Neisseria</taxon>
    </lineage>
</organism>
<protein>
    <submittedName>
        <fullName evidence="3">Oxygen-independent coproporphyrinogen III oxidase</fullName>
        <ecNumber evidence="3">1.3.98.3</ecNumber>
    </submittedName>
</protein>
<dbReference type="GO" id="GO:0051989">
    <property type="term" value="F:coproporphyrinogen dehydrogenase activity"/>
    <property type="evidence" value="ECO:0007669"/>
    <property type="project" value="UniProtKB-EC"/>
</dbReference>
<dbReference type="InterPro" id="IPR007197">
    <property type="entry name" value="rSAM"/>
</dbReference>
<proteinExistence type="predicted"/>
<dbReference type="InterPro" id="IPR034505">
    <property type="entry name" value="Coproporphyrinogen-III_oxidase"/>
</dbReference>
<dbReference type="AlphaFoldDB" id="A0A378VV68"/>
<dbReference type="PANTHER" id="PTHR13932">
    <property type="entry name" value="COPROPORPHYRINIGEN III OXIDASE"/>
    <property type="match status" value="1"/>
</dbReference>
<dbReference type="EC" id="1.3.98.3" evidence="3"/>
<keyword evidence="1 3" id="KW-0560">Oxidoreductase</keyword>
<reference evidence="3" key="1">
    <citation type="submission" date="2018-06" db="EMBL/GenBank/DDBJ databases">
        <authorList>
            <consortium name="Pathogen Informatics"/>
            <person name="Doyle S."/>
        </authorList>
    </citation>
    <scope>NUCLEOTIDE SEQUENCE [LARGE SCALE GENOMIC DNA]</scope>
    <source>
        <strain evidence="3">NCTC11421</strain>
    </source>
</reference>
<dbReference type="PANTHER" id="PTHR13932:SF6">
    <property type="entry name" value="OXYGEN-INDEPENDENT COPROPORPHYRINOGEN III OXIDASE"/>
    <property type="match status" value="1"/>
</dbReference>
<dbReference type="InterPro" id="IPR058240">
    <property type="entry name" value="rSAM_sf"/>
</dbReference>
<dbReference type="GO" id="GO:0005737">
    <property type="term" value="C:cytoplasm"/>
    <property type="evidence" value="ECO:0007669"/>
    <property type="project" value="TreeGrafter"/>
</dbReference>
<feature type="domain" description="Radical SAM core" evidence="2">
    <location>
        <begin position="7"/>
        <end position="89"/>
    </location>
</feature>
<dbReference type="SUPFAM" id="SSF102114">
    <property type="entry name" value="Radical SAM enzymes"/>
    <property type="match status" value="1"/>
</dbReference>
<dbReference type="GO" id="GO:0051539">
    <property type="term" value="F:4 iron, 4 sulfur cluster binding"/>
    <property type="evidence" value="ECO:0007669"/>
    <property type="project" value="TreeGrafter"/>
</dbReference>
<dbReference type="Pfam" id="PF04055">
    <property type="entry name" value="Radical_SAM"/>
    <property type="match status" value="1"/>
</dbReference>
<gene>
    <name evidence="3" type="primary">hemN_2</name>
    <name evidence="3" type="ORF">NCTC11421_00088</name>
</gene>
<accession>A0A378VV68</accession>
<name>A0A378VV68_NEIGO</name>
<sequence>MSDEQIERVFRMIRKHFELIPSGEYSIEIDPRKVSRDTVLMLGRLGFNRMSVGIQDFDPKVQAAVNRIQSYEETKEVIDAAREAGFKSVSVD</sequence>